<dbReference type="eggNOG" id="ENOG502QUYK">
    <property type="taxonomic scope" value="Eukaryota"/>
</dbReference>
<dbReference type="InterPro" id="IPR007747">
    <property type="entry name" value="Menin"/>
</dbReference>
<reference evidence="24" key="2">
    <citation type="journal article" date="2013" name="Nat. Commun.">
        <title>Genome of the Chinese tree shrew.</title>
        <authorList>
            <person name="Fan Y."/>
            <person name="Huang Z.Y."/>
            <person name="Cao C.C."/>
            <person name="Chen C.S."/>
            <person name="Chen Y.X."/>
            <person name="Fan D.D."/>
            <person name="He J."/>
            <person name="Hou H.L."/>
            <person name="Hu L."/>
            <person name="Hu X.T."/>
            <person name="Jiang X.T."/>
            <person name="Lai R."/>
            <person name="Lang Y.S."/>
            <person name="Liang B."/>
            <person name="Liao S.G."/>
            <person name="Mu D."/>
            <person name="Ma Y.Y."/>
            <person name="Niu Y.Y."/>
            <person name="Sun X.Q."/>
            <person name="Xia J.Q."/>
            <person name="Xiao J."/>
            <person name="Xiong Z.Q."/>
            <person name="Xu L."/>
            <person name="Yang L."/>
            <person name="Zhang Y."/>
            <person name="Zhao W."/>
            <person name="Zhao X.D."/>
            <person name="Zheng Y.T."/>
            <person name="Zhou J.M."/>
            <person name="Zhu Y.B."/>
            <person name="Zhang G.J."/>
            <person name="Wang J."/>
            <person name="Yao Y.G."/>
        </authorList>
    </citation>
    <scope>NUCLEOTIDE SEQUENCE [LARGE SCALE GENOMIC DNA]</scope>
</reference>
<dbReference type="GO" id="GO:0000403">
    <property type="term" value="F:Y-form DNA binding"/>
    <property type="evidence" value="ECO:0007669"/>
    <property type="project" value="TreeGrafter"/>
</dbReference>
<dbReference type="GO" id="GO:0035097">
    <property type="term" value="C:histone methyltransferase complex"/>
    <property type="evidence" value="ECO:0007669"/>
    <property type="project" value="TreeGrafter"/>
</dbReference>
<dbReference type="Pfam" id="PF05053">
    <property type="entry name" value="Menin"/>
    <property type="match status" value="2"/>
</dbReference>
<protein>
    <recommendedName>
        <fullName evidence="5">Menin</fullName>
        <ecNumber evidence="4">2.7.11.1</ecNumber>
    </recommendedName>
</protein>
<comment type="catalytic activity">
    <reaction evidence="18">
        <text>L-threonyl-[protein] + ATP = O-phospho-L-threonyl-[protein] + ADP + H(+)</text>
        <dbReference type="Rhea" id="RHEA:46608"/>
        <dbReference type="Rhea" id="RHEA-COMP:11060"/>
        <dbReference type="Rhea" id="RHEA-COMP:11605"/>
        <dbReference type="ChEBI" id="CHEBI:15378"/>
        <dbReference type="ChEBI" id="CHEBI:30013"/>
        <dbReference type="ChEBI" id="CHEBI:30616"/>
        <dbReference type="ChEBI" id="CHEBI:61977"/>
        <dbReference type="ChEBI" id="CHEBI:456216"/>
        <dbReference type="EC" id="2.7.11.1"/>
    </reaction>
</comment>
<dbReference type="EMBL" id="KB320702">
    <property type="protein sequence ID" value="ELW65082.1"/>
    <property type="molecule type" value="Genomic_DNA"/>
</dbReference>
<dbReference type="SUPFAM" id="SSF56112">
    <property type="entry name" value="Protein kinase-like (PK-like)"/>
    <property type="match status" value="1"/>
</dbReference>
<dbReference type="PANTHER" id="PTHR12693">
    <property type="entry name" value="MENIN"/>
    <property type="match status" value="1"/>
</dbReference>
<feature type="region of interest" description="Disordered" evidence="20">
    <location>
        <begin position="460"/>
        <end position="552"/>
    </location>
</feature>
<dbReference type="SMART" id="SM00036">
    <property type="entry name" value="CNH"/>
    <property type="match status" value="1"/>
</dbReference>
<accession>L9KV93</accession>
<evidence type="ECO:0000256" key="9">
    <source>
        <dbReference type="ARBA" id="ARBA00022679"/>
    </source>
</evidence>
<dbReference type="GO" id="GO:0006357">
    <property type="term" value="P:regulation of transcription by RNA polymerase II"/>
    <property type="evidence" value="ECO:0007669"/>
    <property type="project" value="TreeGrafter"/>
</dbReference>
<keyword evidence="9" id="KW-0808">Transferase</keyword>
<dbReference type="GO" id="GO:0000785">
    <property type="term" value="C:chromatin"/>
    <property type="evidence" value="ECO:0007669"/>
    <property type="project" value="TreeGrafter"/>
</dbReference>
<evidence type="ECO:0000313" key="23">
    <source>
        <dbReference type="EMBL" id="ELW65082.1"/>
    </source>
</evidence>
<keyword evidence="17" id="KW-0539">Nucleus</keyword>
<evidence type="ECO:0000256" key="18">
    <source>
        <dbReference type="ARBA" id="ARBA00047899"/>
    </source>
</evidence>
<dbReference type="CDD" id="cd14456">
    <property type="entry name" value="Menin"/>
    <property type="match status" value="1"/>
</dbReference>
<evidence type="ECO:0000256" key="17">
    <source>
        <dbReference type="ARBA" id="ARBA00023242"/>
    </source>
</evidence>
<comment type="catalytic activity">
    <reaction evidence="19">
        <text>L-seryl-[protein] + ATP = O-phospho-L-seryl-[protein] + ADP + H(+)</text>
        <dbReference type="Rhea" id="RHEA:17989"/>
        <dbReference type="Rhea" id="RHEA-COMP:9863"/>
        <dbReference type="Rhea" id="RHEA-COMP:11604"/>
        <dbReference type="ChEBI" id="CHEBI:15378"/>
        <dbReference type="ChEBI" id="CHEBI:29999"/>
        <dbReference type="ChEBI" id="CHEBI:30616"/>
        <dbReference type="ChEBI" id="CHEBI:83421"/>
        <dbReference type="ChEBI" id="CHEBI:456216"/>
        <dbReference type="EC" id="2.7.11.1"/>
    </reaction>
</comment>
<dbReference type="Pfam" id="PF00069">
    <property type="entry name" value="Pkinase"/>
    <property type="match status" value="1"/>
</dbReference>
<dbReference type="FunCoup" id="L9KV93">
    <property type="interactions" value="778"/>
</dbReference>
<keyword evidence="24" id="KW-1185">Reference proteome</keyword>
<evidence type="ECO:0000256" key="15">
    <source>
        <dbReference type="ARBA" id="ARBA00023125"/>
    </source>
</evidence>
<dbReference type="Proteomes" id="UP000011518">
    <property type="component" value="Unassembled WGS sequence"/>
</dbReference>
<keyword evidence="11 23" id="KW-0418">Kinase</keyword>
<evidence type="ECO:0000256" key="16">
    <source>
        <dbReference type="ARBA" id="ARBA00023163"/>
    </source>
</evidence>
<evidence type="ECO:0000256" key="5">
    <source>
        <dbReference type="ARBA" id="ARBA00021162"/>
    </source>
</evidence>
<evidence type="ECO:0000256" key="11">
    <source>
        <dbReference type="ARBA" id="ARBA00022777"/>
    </source>
</evidence>
<dbReference type="GO" id="GO:0003682">
    <property type="term" value="F:chromatin binding"/>
    <property type="evidence" value="ECO:0007669"/>
    <property type="project" value="TreeGrafter"/>
</dbReference>
<feature type="domain" description="Protein kinase" evidence="21">
    <location>
        <begin position="564"/>
        <end position="853"/>
    </location>
</feature>
<evidence type="ECO:0000256" key="12">
    <source>
        <dbReference type="ARBA" id="ARBA00022840"/>
    </source>
</evidence>
<dbReference type="InterPro" id="IPR011009">
    <property type="entry name" value="Kinase-like_dom_sf"/>
</dbReference>
<feature type="region of interest" description="Disordered" evidence="20">
    <location>
        <begin position="988"/>
        <end position="1022"/>
    </location>
</feature>
<organism evidence="23 24">
    <name type="scientific">Tupaia chinensis</name>
    <name type="common">Chinese tree shrew</name>
    <name type="synonym">Tupaia belangeri chinensis</name>
    <dbReference type="NCBI Taxonomy" id="246437"/>
    <lineage>
        <taxon>Eukaryota</taxon>
        <taxon>Metazoa</taxon>
        <taxon>Chordata</taxon>
        <taxon>Craniata</taxon>
        <taxon>Vertebrata</taxon>
        <taxon>Euteleostomi</taxon>
        <taxon>Mammalia</taxon>
        <taxon>Eutheria</taxon>
        <taxon>Euarchontoglires</taxon>
        <taxon>Scandentia</taxon>
        <taxon>Tupaiidae</taxon>
        <taxon>Tupaia</taxon>
    </lineage>
</organism>
<dbReference type="Pfam" id="PF00780">
    <property type="entry name" value="CNH"/>
    <property type="match status" value="1"/>
</dbReference>
<keyword evidence="8" id="KW-0597">Phosphoprotein</keyword>
<comment type="cofactor">
    <cofactor evidence="1">
        <name>Mg(2+)</name>
        <dbReference type="ChEBI" id="CHEBI:18420"/>
    </cofactor>
</comment>
<sequence length="1483" mass="164116">MGLKAAQKTLFPLRSIDDVVRLFAAELGREEPDLVLLSLVLGFVEHFLAVNRVIPTNVPELTFQPSPAPDPPGGLTYFPVADLSIIAALYARFTAQIRGAVDLSLYPRDGGVSSRELVKKVSDVIWNSLSRSYFKDRAHIQSLFSFITGTKLDSSGVAFAVVGACQALGLRDVHLALSEDHAWVVFGPNGEQTAEVTWHGKGNEDRRGQTVNAGVAERSWLYLKGSYMRCDRKMEVAFMVCAINPSIDLHTDSLELLQLQQKLLWLLYDLGHLERYPMALGNLADLEELEPTPGRPDPLTLYHKGIASAKTYYQDEHIYPYMYLAGYHCRNRNVREALQAWADTATVIQDYNYCREDEEIYKEFFEVANDVIPNLLKEAASLLEAGEERPGEQTQGTQSQGSALQDPECFAHLLRFYDGICKWEEGSPTPVLHVGWATFLVQSLGRFEGQVRQKVRIVSREAEAAEAEEPWGEEAREGRRRGPRRESKPEEPPPPKKLALEKGPGTGQGAISGPPRKPPGTVPGTVRGPEGGSMAQVPAPAASPPPEGPVLTFQSEKMKGMKELLVATKINSSAIKLQLTAQSQVQMKKQKARDTVTSELAAVKIVKLDPDGVLSQGDPYVTAPNGPLCFPGDDISSLQQEITILRECRHPNVVAYIGSYLRNDRLWICMEFCGGGSLQEIYHATGPLEERQIAFVCREALKGLHHLHSQGKIHRDIKGANLLLTLQGDVKLADFGVSGELTASVAKRRSFIGTPYWMAPEVAAVERKGGYNELCDVWALGITAIELGELQPPLFHLHPMRALMLMSKSSFQPPKLRDKTRWTQNFHHFLKLALTKNPKKRPTAERLLQHPFTTQPLPRALLTQLLDKANDPHLGTPSPEDCELETYDMFPDTIHSRGQHGPAERTPSEIQFHQVKFGALRRKETDPLNEPWEEEWTLLGKEELSGSLLQSVQEALEERSLTIRPASEPQELDSPDDAMGTIKRAPFLELSPSEPPTEDPLSSPPGTPPLPAPGPDSPSLLPTAWATMKQREDPEMGACFSKVFNGCPLRIHAAVTWIPPVTRDQFLVVGAEEGIYTLNLHELHEDTLEKMGACFSKVFNGCPLRIHAAVTWIHPVTRDQFLVVGAEEGIYTLNLHELHEDTLEKLISHRCSWLYCVNNVLLSLSGKSTHIWAHDLPGLFEQRRLQQQVPLSIPTNRLTQRIIPSGISLHLSLSPVTQGGDSATLMGLYEASPTDSTNTGLGCHPYRRFALSTKIPDTKGCLQCRVVRNPYTGSTFLLAALPASLLLLQWYEPLQKFLLLKNFSSPLPSPAGMLEPLVLDGKELPQVCVGAEGPEGPGCRVLFHVLPLEAGLTPDILIPPEGIPGSAQQVIQVDRDTVLVSFERCVRIVNLQGEPTATLAPELTFDFPIETVVCLQDSVLAFWSHGMQGRSLDTNEVTQEITDESRIFRVLGAHRDIILESIPTDNPGAHSNLYILTGHQSSY</sequence>
<evidence type="ECO:0000256" key="20">
    <source>
        <dbReference type="SAM" id="MobiDB-lite"/>
    </source>
</evidence>
<feature type="compositionally biased region" description="Basic and acidic residues" evidence="20">
    <location>
        <begin position="484"/>
        <end position="500"/>
    </location>
</feature>
<evidence type="ECO:0000256" key="4">
    <source>
        <dbReference type="ARBA" id="ARBA00012513"/>
    </source>
</evidence>
<comment type="subcellular location">
    <subcellularLocation>
        <location evidence="2">Nucleus</location>
    </subcellularLocation>
</comment>
<evidence type="ECO:0000256" key="1">
    <source>
        <dbReference type="ARBA" id="ARBA00001946"/>
    </source>
</evidence>
<keyword evidence="10" id="KW-0547">Nucleotide-binding</keyword>
<dbReference type="PANTHER" id="PTHR12693:SF3">
    <property type="entry name" value="MENIN"/>
    <property type="match status" value="1"/>
</dbReference>
<dbReference type="PROSITE" id="PS50219">
    <property type="entry name" value="CNH"/>
    <property type="match status" value="1"/>
</dbReference>
<evidence type="ECO:0000256" key="10">
    <source>
        <dbReference type="ARBA" id="ARBA00022741"/>
    </source>
</evidence>
<evidence type="ECO:0000256" key="13">
    <source>
        <dbReference type="ARBA" id="ARBA00022853"/>
    </source>
</evidence>
<dbReference type="GO" id="GO:0008285">
    <property type="term" value="P:negative regulation of cell population proliferation"/>
    <property type="evidence" value="ECO:0007669"/>
    <property type="project" value="TreeGrafter"/>
</dbReference>
<keyword evidence="16" id="KW-0804">Transcription</keyword>
<feature type="region of interest" description="Disordered" evidence="20">
    <location>
        <begin position="960"/>
        <end position="979"/>
    </location>
</feature>
<evidence type="ECO:0000256" key="6">
    <source>
        <dbReference type="ARBA" id="ARBA00022491"/>
    </source>
</evidence>
<gene>
    <name evidence="23" type="ORF">TREES_T100019354</name>
</gene>
<keyword evidence="14" id="KW-0805">Transcription regulation</keyword>
<dbReference type="SMART" id="SM00220">
    <property type="entry name" value="S_TKc"/>
    <property type="match status" value="1"/>
</dbReference>
<keyword evidence="12" id="KW-0067">ATP-binding</keyword>
<name>L9KV93_TUPCH</name>
<dbReference type="PROSITE" id="PS50011">
    <property type="entry name" value="PROTEIN_KINASE_DOM"/>
    <property type="match status" value="1"/>
</dbReference>
<evidence type="ECO:0000259" key="22">
    <source>
        <dbReference type="PROSITE" id="PS50219"/>
    </source>
</evidence>
<dbReference type="InParanoid" id="L9KV93"/>
<dbReference type="STRING" id="246437.L9KV93"/>
<dbReference type="GO" id="GO:0006325">
    <property type="term" value="P:chromatin organization"/>
    <property type="evidence" value="ECO:0007669"/>
    <property type="project" value="UniProtKB-KW"/>
</dbReference>
<feature type="domain" description="CNH" evidence="22">
    <location>
        <begin position="1103"/>
        <end position="1456"/>
    </location>
</feature>
<proteinExistence type="inferred from homology"/>
<keyword evidence="6" id="KW-0678">Repressor</keyword>
<keyword evidence="15" id="KW-0238">DNA-binding</keyword>
<feature type="compositionally biased region" description="Pro residues" evidence="20">
    <location>
        <begin position="1002"/>
        <end position="1016"/>
    </location>
</feature>
<dbReference type="GO" id="GO:0000976">
    <property type="term" value="F:transcription cis-regulatory region binding"/>
    <property type="evidence" value="ECO:0007669"/>
    <property type="project" value="TreeGrafter"/>
</dbReference>
<dbReference type="GO" id="GO:0005524">
    <property type="term" value="F:ATP binding"/>
    <property type="evidence" value="ECO:0007669"/>
    <property type="project" value="UniProtKB-KW"/>
</dbReference>
<keyword evidence="13" id="KW-0156">Chromatin regulator</keyword>
<evidence type="ECO:0000256" key="2">
    <source>
        <dbReference type="ARBA" id="ARBA00004123"/>
    </source>
</evidence>
<dbReference type="InterPro" id="IPR001180">
    <property type="entry name" value="CNH_dom"/>
</dbReference>
<dbReference type="InterPro" id="IPR000719">
    <property type="entry name" value="Prot_kinase_dom"/>
</dbReference>
<evidence type="ECO:0000259" key="21">
    <source>
        <dbReference type="PROSITE" id="PS50011"/>
    </source>
</evidence>
<evidence type="ECO:0000256" key="3">
    <source>
        <dbReference type="ARBA" id="ARBA00008874"/>
    </source>
</evidence>
<evidence type="ECO:0000256" key="19">
    <source>
        <dbReference type="ARBA" id="ARBA00048679"/>
    </source>
</evidence>
<evidence type="ECO:0000256" key="8">
    <source>
        <dbReference type="ARBA" id="ARBA00022553"/>
    </source>
</evidence>
<keyword evidence="7" id="KW-0723">Serine/threonine-protein kinase</keyword>
<dbReference type="Gene3D" id="1.10.510.10">
    <property type="entry name" value="Transferase(Phosphotransferase) domain 1"/>
    <property type="match status" value="1"/>
</dbReference>
<dbReference type="GO" id="GO:0045786">
    <property type="term" value="P:negative regulation of cell cycle"/>
    <property type="evidence" value="ECO:0007669"/>
    <property type="project" value="TreeGrafter"/>
</dbReference>
<evidence type="ECO:0000256" key="7">
    <source>
        <dbReference type="ARBA" id="ARBA00022527"/>
    </source>
</evidence>
<comment type="similarity">
    <text evidence="3">Belongs to the protein kinase superfamily. STE Ser/Thr protein kinase family. STE20 subfamily.</text>
</comment>
<dbReference type="EC" id="2.7.11.1" evidence="4"/>
<evidence type="ECO:0000256" key="14">
    <source>
        <dbReference type="ARBA" id="ARBA00023015"/>
    </source>
</evidence>
<dbReference type="CDD" id="cd06613">
    <property type="entry name" value="STKc_MAP4K3_like"/>
    <property type="match status" value="1"/>
</dbReference>
<evidence type="ECO:0000313" key="24">
    <source>
        <dbReference type="Proteomes" id="UP000011518"/>
    </source>
</evidence>
<dbReference type="FunFam" id="1.10.510.10:FF:000031">
    <property type="entry name" value="Mitogen-activated protein kinase kinase kinase kinase"/>
    <property type="match status" value="1"/>
</dbReference>
<reference evidence="24" key="1">
    <citation type="submission" date="2012-07" db="EMBL/GenBank/DDBJ databases">
        <title>Genome of the Chinese tree shrew, a rising model animal genetically related to primates.</title>
        <authorList>
            <person name="Zhang G."/>
            <person name="Fan Y."/>
            <person name="Yao Y."/>
            <person name="Huang Z."/>
        </authorList>
    </citation>
    <scope>NUCLEOTIDE SEQUENCE [LARGE SCALE GENOMIC DNA]</scope>
</reference>
<dbReference type="GO" id="GO:0004674">
    <property type="term" value="F:protein serine/threonine kinase activity"/>
    <property type="evidence" value="ECO:0007669"/>
    <property type="project" value="UniProtKB-KW"/>
</dbReference>